<keyword evidence="3 9" id="KW-0698">rRNA processing</keyword>
<keyword evidence="9" id="KW-0963">Cytoplasm</keyword>
<feature type="binding site" evidence="9">
    <location>
        <position position="120"/>
    </location>
    <ligand>
        <name>Zn(2+)</name>
        <dbReference type="ChEBI" id="CHEBI:29105"/>
        <note>catalytic</note>
    </ligand>
</feature>
<proteinExistence type="inferred from homology"/>
<evidence type="ECO:0000256" key="8">
    <source>
        <dbReference type="ARBA" id="ARBA00022833"/>
    </source>
</evidence>
<comment type="function">
    <text evidence="9">Single strand-specific metallo-endoribonuclease involved in late-stage 70S ribosome quality control and in maturation of the 3' terminus of the 16S rRNA.</text>
</comment>
<evidence type="ECO:0000256" key="6">
    <source>
        <dbReference type="ARBA" id="ARBA00022759"/>
    </source>
</evidence>
<dbReference type="NCBIfam" id="TIGR00043">
    <property type="entry name" value="rRNA maturation RNase YbeY"/>
    <property type="match status" value="1"/>
</dbReference>
<comment type="caution">
    <text evidence="10">The sequence shown here is derived from an EMBL/GenBank/DDBJ whole genome shotgun (WGS) entry which is preliminary data.</text>
</comment>
<keyword evidence="2 9" id="KW-0690">Ribosome biogenesis</keyword>
<dbReference type="PANTHER" id="PTHR46986:SF1">
    <property type="entry name" value="ENDORIBONUCLEASE YBEY, CHLOROPLASTIC"/>
    <property type="match status" value="1"/>
</dbReference>
<keyword evidence="8 9" id="KW-0862">Zinc</keyword>
<dbReference type="PROSITE" id="PS01306">
    <property type="entry name" value="UPF0054"/>
    <property type="match status" value="1"/>
</dbReference>
<keyword evidence="5 9" id="KW-0479">Metal-binding</keyword>
<sequence length="157" mass="18303">MIEVDLIDETNTLSKEQLTIVQHLIEHAYKVERLTRVSELSVTFVDEKTIHELNREHRNIDRSTDVLSFALNDGEEDVAFHDDQMPDLLGDIVISVKHIHDQAKDYGHSFERELGFLTIHGFLHLLGYDHQDEEEERQMFTKQEEILESYGLGRSQS</sequence>
<keyword evidence="7 9" id="KW-0378">Hydrolase</keyword>
<dbReference type="PANTHER" id="PTHR46986">
    <property type="entry name" value="ENDORIBONUCLEASE YBEY, CHLOROPLASTIC"/>
    <property type="match status" value="1"/>
</dbReference>
<keyword evidence="11" id="KW-1185">Reference proteome</keyword>
<dbReference type="EC" id="3.1.-.-" evidence="9"/>
<dbReference type="HAMAP" id="MF_00009">
    <property type="entry name" value="Endoribonucl_YbeY"/>
    <property type="match status" value="1"/>
</dbReference>
<dbReference type="InterPro" id="IPR020549">
    <property type="entry name" value="YbeY_CS"/>
</dbReference>
<feature type="binding site" evidence="9">
    <location>
        <position position="130"/>
    </location>
    <ligand>
        <name>Zn(2+)</name>
        <dbReference type="ChEBI" id="CHEBI:29105"/>
        <note>catalytic</note>
    </ligand>
</feature>
<evidence type="ECO:0000256" key="3">
    <source>
        <dbReference type="ARBA" id="ARBA00022552"/>
    </source>
</evidence>
<dbReference type="EMBL" id="JAFBCV010000003">
    <property type="protein sequence ID" value="MBM7838098.1"/>
    <property type="molecule type" value="Genomic_DNA"/>
</dbReference>
<accession>A0ABS2SRE8</accession>
<evidence type="ECO:0000256" key="2">
    <source>
        <dbReference type="ARBA" id="ARBA00022517"/>
    </source>
</evidence>
<dbReference type="RefSeq" id="WP_204465230.1">
    <property type="nucleotide sequence ID" value="NZ_JAFBCV010000003.1"/>
</dbReference>
<dbReference type="Gene3D" id="3.40.390.30">
    <property type="entry name" value="Metalloproteases ('zincins'), catalytic domain"/>
    <property type="match status" value="1"/>
</dbReference>
<evidence type="ECO:0000256" key="4">
    <source>
        <dbReference type="ARBA" id="ARBA00022722"/>
    </source>
</evidence>
<evidence type="ECO:0000313" key="11">
    <source>
        <dbReference type="Proteomes" id="UP001179280"/>
    </source>
</evidence>
<organism evidence="10 11">
    <name type="scientific">Shouchella xiaoxiensis</name>
    <dbReference type="NCBI Taxonomy" id="766895"/>
    <lineage>
        <taxon>Bacteria</taxon>
        <taxon>Bacillati</taxon>
        <taxon>Bacillota</taxon>
        <taxon>Bacilli</taxon>
        <taxon>Bacillales</taxon>
        <taxon>Bacillaceae</taxon>
        <taxon>Shouchella</taxon>
    </lineage>
</organism>
<dbReference type="SUPFAM" id="SSF55486">
    <property type="entry name" value="Metalloproteases ('zincins'), catalytic domain"/>
    <property type="match status" value="1"/>
</dbReference>
<comment type="subcellular location">
    <subcellularLocation>
        <location evidence="9">Cytoplasm</location>
    </subcellularLocation>
</comment>
<reference evidence="10" key="1">
    <citation type="submission" date="2021-01" db="EMBL/GenBank/DDBJ databases">
        <title>Genomic Encyclopedia of Type Strains, Phase IV (KMG-IV): sequencing the most valuable type-strain genomes for metagenomic binning, comparative biology and taxonomic classification.</title>
        <authorList>
            <person name="Goeker M."/>
        </authorList>
    </citation>
    <scope>NUCLEOTIDE SEQUENCE</scope>
    <source>
        <strain evidence="10">DSM 21943</strain>
    </source>
</reference>
<dbReference type="Pfam" id="PF02130">
    <property type="entry name" value="YbeY"/>
    <property type="match status" value="1"/>
</dbReference>
<comment type="cofactor">
    <cofactor evidence="9">
        <name>Zn(2+)</name>
        <dbReference type="ChEBI" id="CHEBI:29105"/>
    </cofactor>
    <text evidence="9">Binds 1 zinc ion.</text>
</comment>
<keyword evidence="6 9" id="KW-0255">Endonuclease</keyword>
<protein>
    <recommendedName>
        <fullName evidence="9">Endoribonuclease YbeY</fullName>
        <ecNumber evidence="9">3.1.-.-</ecNumber>
    </recommendedName>
</protein>
<name>A0ABS2SRE8_9BACI</name>
<dbReference type="Proteomes" id="UP001179280">
    <property type="component" value="Unassembled WGS sequence"/>
</dbReference>
<evidence type="ECO:0000313" key="10">
    <source>
        <dbReference type="EMBL" id="MBM7838098.1"/>
    </source>
</evidence>
<comment type="similarity">
    <text evidence="1 9">Belongs to the endoribonuclease YbeY family.</text>
</comment>
<evidence type="ECO:0000256" key="9">
    <source>
        <dbReference type="HAMAP-Rule" id="MF_00009"/>
    </source>
</evidence>
<dbReference type="InterPro" id="IPR023091">
    <property type="entry name" value="MetalPrtase_cat_dom_sf_prd"/>
</dbReference>
<gene>
    <name evidence="9" type="primary">ybeY</name>
    <name evidence="10" type="ORF">JOC54_001329</name>
</gene>
<feature type="binding site" evidence="9">
    <location>
        <position position="124"/>
    </location>
    <ligand>
        <name>Zn(2+)</name>
        <dbReference type="ChEBI" id="CHEBI:29105"/>
        <note>catalytic</note>
    </ligand>
</feature>
<dbReference type="InterPro" id="IPR002036">
    <property type="entry name" value="YbeY"/>
</dbReference>
<keyword evidence="4 9" id="KW-0540">Nuclease</keyword>
<evidence type="ECO:0000256" key="7">
    <source>
        <dbReference type="ARBA" id="ARBA00022801"/>
    </source>
</evidence>
<evidence type="ECO:0000256" key="1">
    <source>
        <dbReference type="ARBA" id="ARBA00010875"/>
    </source>
</evidence>
<evidence type="ECO:0000256" key="5">
    <source>
        <dbReference type="ARBA" id="ARBA00022723"/>
    </source>
</evidence>